<organism evidence="2 3">
    <name type="scientific">Ectothiorhodospira marina</name>
    <dbReference type="NCBI Taxonomy" id="1396821"/>
    <lineage>
        <taxon>Bacteria</taxon>
        <taxon>Pseudomonadati</taxon>
        <taxon>Pseudomonadota</taxon>
        <taxon>Gammaproteobacteria</taxon>
        <taxon>Chromatiales</taxon>
        <taxon>Ectothiorhodospiraceae</taxon>
        <taxon>Ectothiorhodospira</taxon>
    </lineage>
</organism>
<dbReference type="PANTHER" id="PTHR30535">
    <property type="entry name" value="VITAMIN B12-BINDING PROTEIN"/>
    <property type="match status" value="1"/>
</dbReference>
<dbReference type="Proteomes" id="UP000199256">
    <property type="component" value="Unassembled WGS sequence"/>
</dbReference>
<dbReference type="InterPro" id="IPR050902">
    <property type="entry name" value="ABC_Transporter_SBP"/>
</dbReference>
<evidence type="ECO:0000259" key="1">
    <source>
        <dbReference type="PROSITE" id="PS50983"/>
    </source>
</evidence>
<reference evidence="3" key="1">
    <citation type="submission" date="2016-10" db="EMBL/GenBank/DDBJ databases">
        <authorList>
            <person name="Varghese N."/>
            <person name="Submissions S."/>
        </authorList>
    </citation>
    <scope>NUCLEOTIDE SEQUENCE [LARGE SCALE GENOMIC DNA]</scope>
    <source>
        <strain evidence="3">DSM 241</strain>
    </source>
</reference>
<evidence type="ECO:0000313" key="3">
    <source>
        <dbReference type="Proteomes" id="UP000199256"/>
    </source>
</evidence>
<evidence type="ECO:0000313" key="2">
    <source>
        <dbReference type="EMBL" id="SEL46829.1"/>
    </source>
</evidence>
<dbReference type="InterPro" id="IPR002491">
    <property type="entry name" value="ABC_transptr_periplasmic_BD"/>
</dbReference>
<dbReference type="EMBL" id="FOAA01000017">
    <property type="protein sequence ID" value="SEL46829.1"/>
    <property type="molecule type" value="Genomic_DNA"/>
</dbReference>
<dbReference type="PANTHER" id="PTHR30535:SF4">
    <property type="entry name" value="HEMIN-BINDING PERIPLASMIC PROTEIN HMUT"/>
    <property type="match status" value="1"/>
</dbReference>
<keyword evidence="3" id="KW-1185">Reference proteome</keyword>
<dbReference type="Pfam" id="PF01497">
    <property type="entry name" value="Peripla_BP_2"/>
    <property type="match status" value="1"/>
</dbReference>
<dbReference type="Gene3D" id="3.40.50.1980">
    <property type="entry name" value="Nitrogenase molybdenum iron protein domain"/>
    <property type="match status" value="2"/>
</dbReference>
<feature type="domain" description="Fe/B12 periplasmic-binding" evidence="1">
    <location>
        <begin position="44"/>
        <end position="295"/>
    </location>
</feature>
<accession>A0A1H7QG99</accession>
<name>A0A1H7QG99_9GAMM</name>
<dbReference type="STRING" id="1396821.SAMN05444515_11750"/>
<dbReference type="AlphaFoldDB" id="A0A1H7QG99"/>
<dbReference type="PROSITE" id="PS50983">
    <property type="entry name" value="FE_B12_PBP"/>
    <property type="match status" value="1"/>
</dbReference>
<sequence>MHRRDLLRWLGGGALGIAFRPLTAGTAYAKHDICVEHDMRVDGGLVSIGGGLTETIFALGAGDQILGADTTSTYPKPANALPKVGYQHTLTSESILSLRPDVLIHDGSAGPGTTLERVAGAGVKLLTVSGEPSLNGFKKRVATLGCWLGAEARAMEIIRSVEADLDEARKIQADLGRPPRLVLLMAHGQGNAVAAGRDTKADALARLCGGENVFQDYSGYRPVSREGVMARRPDALIISGEAAADFGGSLSRVPQYVGDTLFLLGFGPRLGEAVLDVSRFLNRDLAGHPVGIGHA</sequence>
<gene>
    <name evidence="2" type="ORF">SAMN05444515_11750</name>
</gene>
<protein>
    <submittedName>
        <fullName evidence="2">Iron complex transport system substrate-binding protein</fullName>
    </submittedName>
</protein>
<proteinExistence type="predicted"/>
<dbReference type="SUPFAM" id="SSF53807">
    <property type="entry name" value="Helical backbone' metal receptor"/>
    <property type="match status" value="1"/>
</dbReference>